<dbReference type="OMA" id="EAWNIST"/>
<gene>
    <name evidence="11" type="ORF">CHCC16736_2840</name>
    <name evidence="10" type="ORF">I6G80_04605</name>
</gene>
<dbReference type="Proteomes" id="UP000595038">
    <property type="component" value="Chromosome"/>
</dbReference>
<dbReference type="PANTHER" id="PTHR43806">
    <property type="entry name" value="PEPTIDASE S8"/>
    <property type="match status" value="1"/>
</dbReference>
<dbReference type="PANTHER" id="PTHR43806:SF11">
    <property type="entry name" value="CEREVISIN-RELATED"/>
    <property type="match status" value="1"/>
</dbReference>
<feature type="domain" description="Peptidase S8/S53" evidence="8">
    <location>
        <begin position="144"/>
        <end position="429"/>
    </location>
</feature>
<evidence type="ECO:0000313" key="10">
    <source>
        <dbReference type="EMBL" id="QPR73552.1"/>
    </source>
</evidence>
<dbReference type="InterPro" id="IPR015500">
    <property type="entry name" value="Peptidase_S8_subtilisin-rel"/>
</dbReference>
<reference evidence="10 13" key="2">
    <citation type="submission" date="2020-12" db="EMBL/GenBank/DDBJ databases">
        <title>FDA dAtabase for Regulatory Grade micrObial Sequences (FDA-ARGOS): Supporting development and validation of Infectious Disease Dx tests.</title>
        <authorList>
            <person name="Nelson B."/>
            <person name="Plummer A."/>
            <person name="Tallon L."/>
            <person name="Sadzewicz L."/>
            <person name="Zhao X."/>
            <person name="Boylan J."/>
            <person name="Ott S."/>
            <person name="Bowen H."/>
            <person name="Vavikolanu K."/>
            <person name="Mehta A."/>
            <person name="Aluvathingal J."/>
            <person name="Nadendla S."/>
            <person name="Myers T."/>
            <person name="Yan Y."/>
            <person name="Sichtig H."/>
        </authorList>
    </citation>
    <scope>NUCLEOTIDE SEQUENCE [LARGE SCALE GENOMIC DNA]</scope>
    <source>
        <strain evidence="10 13">FDAARGOS_923</strain>
    </source>
</reference>
<dbReference type="Proteomes" id="UP000435910">
    <property type="component" value="Unassembled WGS sequence"/>
</dbReference>
<keyword evidence="3 5" id="KW-0378">Hydrolase</keyword>
<dbReference type="GO" id="GO:0006508">
    <property type="term" value="P:proteolysis"/>
    <property type="evidence" value="ECO:0007669"/>
    <property type="project" value="UniProtKB-KW"/>
</dbReference>
<evidence type="ECO:0000256" key="4">
    <source>
        <dbReference type="ARBA" id="ARBA00022825"/>
    </source>
</evidence>
<dbReference type="InterPro" id="IPR023828">
    <property type="entry name" value="Peptidase_S8_Ser-AS"/>
</dbReference>
<feature type="chain" id="PRO_5041057222" evidence="7">
    <location>
        <begin position="25"/>
        <end position="443"/>
    </location>
</feature>
<dbReference type="EMBL" id="CP065647">
    <property type="protein sequence ID" value="QPR73552.1"/>
    <property type="molecule type" value="Genomic_DNA"/>
</dbReference>
<keyword evidence="2 5" id="KW-0645">Protease</keyword>
<evidence type="ECO:0000313" key="11">
    <source>
        <dbReference type="EMBL" id="TWL27519.1"/>
    </source>
</evidence>
<evidence type="ECO:0000256" key="6">
    <source>
        <dbReference type="RuleBase" id="RU003355"/>
    </source>
</evidence>
<dbReference type="Pfam" id="PF00082">
    <property type="entry name" value="Peptidase_S8"/>
    <property type="match status" value="1"/>
</dbReference>
<dbReference type="PROSITE" id="PS00136">
    <property type="entry name" value="SUBTILASE_ASP"/>
    <property type="match status" value="1"/>
</dbReference>
<dbReference type="InterPro" id="IPR036852">
    <property type="entry name" value="Peptidase_S8/S53_dom_sf"/>
</dbReference>
<dbReference type="InterPro" id="IPR000209">
    <property type="entry name" value="Peptidase_S8/S53_dom"/>
</dbReference>
<name>A0A1Y0YUF4_BACLI</name>
<dbReference type="InterPro" id="IPR054397">
    <property type="entry name" value="LicP_N_prodom"/>
</dbReference>
<dbReference type="RefSeq" id="WP_003186371.1">
    <property type="nucleotide sequence ID" value="NZ_BEXU01000002.1"/>
</dbReference>
<evidence type="ECO:0000256" key="2">
    <source>
        <dbReference type="ARBA" id="ARBA00022670"/>
    </source>
</evidence>
<dbReference type="Gene3D" id="3.40.50.200">
    <property type="entry name" value="Peptidase S8/S53 domain"/>
    <property type="match status" value="1"/>
</dbReference>
<dbReference type="PROSITE" id="PS00138">
    <property type="entry name" value="SUBTILASE_SER"/>
    <property type="match status" value="1"/>
</dbReference>
<evidence type="ECO:0000256" key="7">
    <source>
        <dbReference type="SAM" id="SignalP"/>
    </source>
</evidence>
<dbReference type="Pfam" id="PF22146">
    <property type="entry name" value="LicP_NPro"/>
    <property type="match status" value="1"/>
</dbReference>
<evidence type="ECO:0000256" key="5">
    <source>
        <dbReference type="PROSITE-ProRule" id="PRU01240"/>
    </source>
</evidence>
<dbReference type="PROSITE" id="PS51892">
    <property type="entry name" value="SUBTILASE"/>
    <property type="match status" value="1"/>
</dbReference>
<organism evidence="11 12">
    <name type="scientific">Bacillus licheniformis</name>
    <dbReference type="NCBI Taxonomy" id="1402"/>
    <lineage>
        <taxon>Bacteria</taxon>
        <taxon>Bacillati</taxon>
        <taxon>Bacillota</taxon>
        <taxon>Bacilli</taxon>
        <taxon>Bacillales</taxon>
        <taxon>Bacillaceae</taxon>
        <taxon>Bacillus</taxon>
    </lineage>
</organism>
<dbReference type="GO" id="GO:0004252">
    <property type="term" value="F:serine-type endopeptidase activity"/>
    <property type="evidence" value="ECO:0007669"/>
    <property type="project" value="UniProtKB-UniRule"/>
</dbReference>
<evidence type="ECO:0000313" key="12">
    <source>
        <dbReference type="Proteomes" id="UP000435910"/>
    </source>
</evidence>
<reference evidence="11 12" key="1">
    <citation type="submission" date="2019-06" db="EMBL/GenBank/DDBJ databases">
        <title>Genome sequence analysis of &gt;100 Bacillus licheniformis strains suggests intrinsic resistance to this species.</title>
        <authorList>
            <person name="Wels M."/>
            <person name="Siezen R.J."/>
            <person name="Johansen E."/>
            <person name="Stuer-Lauridsen B."/>
            <person name="Bjerre K."/>
            <person name="Nielsen B.K.K."/>
        </authorList>
    </citation>
    <scope>NUCLEOTIDE SEQUENCE [LARGE SCALE GENOMIC DNA]</scope>
    <source>
        <strain evidence="11 12">BAC-16736</strain>
    </source>
</reference>
<feature type="domain" description="LicP N-terminal prodomain" evidence="9">
    <location>
        <begin position="30"/>
        <end position="90"/>
    </location>
</feature>
<evidence type="ECO:0000259" key="8">
    <source>
        <dbReference type="Pfam" id="PF00082"/>
    </source>
</evidence>
<evidence type="ECO:0000256" key="3">
    <source>
        <dbReference type="ARBA" id="ARBA00022801"/>
    </source>
</evidence>
<feature type="active site" description="Charge relay system" evidence="5">
    <location>
        <position position="376"/>
    </location>
</feature>
<feature type="signal peptide" evidence="7">
    <location>
        <begin position="1"/>
        <end position="24"/>
    </location>
</feature>
<proteinExistence type="inferred from homology"/>
<accession>A0A1Y0YUF4</accession>
<evidence type="ECO:0000256" key="1">
    <source>
        <dbReference type="ARBA" id="ARBA00011073"/>
    </source>
</evidence>
<feature type="active site" description="Charge relay system" evidence="5">
    <location>
        <position position="186"/>
    </location>
</feature>
<keyword evidence="4 5" id="KW-0720">Serine protease</keyword>
<dbReference type="GeneID" id="92859305"/>
<comment type="similarity">
    <text evidence="1 5 6">Belongs to the peptidase S8 family.</text>
</comment>
<keyword evidence="7" id="KW-0732">Signal</keyword>
<sequence>MKRIYIFLLCFAVLLPVGGKTAQAKEQAGEQYLLLEHVKDKSKLLDTAEQFHIHADVIEEIGFAKVTGEKQKLAPFTKKLAEKVGADVIEKPIANTAVNETESVISGSPAWGLDGILELKEYLWFAAKQTDSYRTYQIERGHPDVKVALIDSGLDLDHPDLKASVNTNGGWNYIDGKPVSGDPTGHGTQTAGMINIIAPDVTITPYQVLDEKGGDSYNIMKAMVDAVNDGHEVINISTGSYTSLDREGKVLMKAYQRAANYAAKHQVLVFSSAGNKGVNLDEMRKTENKVHLPSALKHVVSVGSNMKSNNISPYSNQGREIEFTAPGGYLGETYDQDGMVRVTDLVLTTYPKGKDNTALDQMLNIPKGYSLSYGTSLAAPQVAGTAALVISEYRERHHRKPSAKQVHHILRKSALDLGKPGKDVIYGYGEVRAYQALKMMNKE</sequence>
<dbReference type="SUPFAM" id="SSF52743">
    <property type="entry name" value="Subtilisin-like"/>
    <property type="match status" value="1"/>
</dbReference>
<feature type="active site" description="Charge relay system" evidence="5">
    <location>
        <position position="151"/>
    </location>
</feature>
<dbReference type="SMR" id="A0A1Y0YUF4"/>
<dbReference type="InterPro" id="IPR023827">
    <property type="entry name" value="Peptidase_S8_Asp-AS"/>
</dbReference>
<protein>
    <submittedName>
        <fullName evidence="10">S8 family serine peptidase</fullName>
    </submittedName>
    <submittedName>
        <fullName evidence="11">Subtilisin DY</fullName>
    </submittedName>
</protein>
<dbReference type="EMBL" id="NILC01000023">
    <property type="protein sequence ID" value="TWL27519.1"/>
    <property type="molecule type" value="Genomic_DNA"/>
</dbReference>
<evidence type="ECO:0000313" key="13">
    <source>
        <dbReference type="Proteomes" id="UP000595038"/>
    </source>
</evidence>
<dbReference type="AlphaFoldDB" id="A0A1Y0YUF4"/>
<dbReference type="InterPro" id="IPR050131">
    <property type="entry name" value="Peptidase_S8_subtilisin-like"/>
</dbReference>
<evidence type="ECO:0000259" key="9">
    <source>
        <dbReference type="Pfam" id="PF22146"/>
    </source>
</evidence>
<dbReference type="PRINTS" id="PR00723">
    <property type="entry name" value="SUBTILISIN"/>
</dbReference>